<accession>A0A1I4ZXK0</accession>
<dbReference type="Proteomes" id="UP000242222">
    <property type="component" value="Unassembled WGS sequence"/>
</dbReference>
<evidence type="ECO:0000313" key="3">
    <source>
        <dbReference type="Proteomes" id="UP000242222"/>
    </source>
</evidence>
<dbReference type="STRING" id="1367852.SAMN05216516_11037"/>
<reference evidence="3" key="1">
    <citation type="submission" date="2016-10" db="EMBL/GenBank/DDBJ databases">
        <authorList>
            <person name="Varghese N."/>
            <person name="Submissions S."/>
        </authorList>
    </citation>
    <scope>NUCLEOTIDE SEQUENCE [LARGE SCALE GENOMIC DNA]</scope>
    <source>
        <strain evidence="3">N6PO6</strain>
    </source>
</reference>
<evidence type="ECO:0000256" key="1">
    <source>
        <dbReference type="SAM" id="MobiDB-lite"/>
    </source>
</evidence>
<organism evidence="2 3">
    <name type="scientific">Izhakiella capsodis</name>
    <dbReference type="NCBI Taxonomy" id="1367852"/>
    <lineage>
        <taxon>Bacteria</taxon>
        <taxon>Pseudomonadati</taxon>
        <taxon>Pseudomonadota</taxon>
        <taxon>Gammaproteobacteria</taxon>
        <taxon>Enterobacterales</taxon>
        <taxon>Erwiniaceae</taxon>
        <taxon>Izhakiella</taxon>
    </lineage>
</organism>
<feature type="region of interest" description="Disordered" evidence="1">
    <location>
        <begin position="46"/>
        <end position="65"/>
    </location>
</feature>
<name>A0A1I4ZXK0_9GAMM</name>
<proteinExistence type="predicted"/>
<keyword evidence="3" id="KW-1185">Reference proteome</keyword>
<protein>
    <submittedName>
        <fullName evidence="2">Uncharacterized protein</fullName>
    </submittedName>
</protein>
<dbReference type="AlphaFoldDB" id="A0A1I4ZXK0"/>
<dbReference type="EMBL" id="FOVC01000010">
    <property type="protein sequence ID" value="SFN54830.1"/>
    <property type="molecule type" value="Genomic_DNA"/>
</dbReference>
<evidence type="ECO:0000313" key="2">
    <source>
        <dbReference type="EMBL" id="SFN54830.1"/>
    </source>
</evidence>
<sequence>MVSTAFFEERAAPDAVLNVETAPRNGDEDMRVLIELPTVRMQGTENTDFHTLPAGPLQHGAGGAA</sequence>
<gene>
    <name evidence="2" type="ORF">SAMN05216516_11037</name>
</gene>